<keyword evidence="4" id="KW-1185">Reference proteome</keyword>
<dbReference type="Gene3D" id="3.30.70.1060">
    <property type="entry name" value="Dimeric alpha+beta barrel"/>
    <property type="match status" value="1"/>
</dbReference>
<protein>
    <recommendedName>
        <fullName evidence="2">YCII-related domain-containing protein</fullName>
    </recommendedName>
</protein>
<dbReference type="AlphaFoldDB" id="A0A2T5JH34"/>
<reference evidence="3 4" key="1">
    <citation type="submission" date="2018-04" db="EMBL/GenBank/DDBJ databases">
        <title>Genomic Encyclopedia of Archaeal and Bacterial Type Strains, Phase II (KMG-II): from individual species to whole genera.</title>
        <authorList>
            <person name="Goeker M."/>
        </authorList>
    </citation>
    <scope>NUCLEOTIDE SEQUENCE [LARGE SCALE GENOMIC DNA]</scope>
    <source>
        <strain evidence="3 4">DSM 26809</strain>
    </source>
</reference>
<name>A0A2T5JH34_9SPHI</name>
<evidence type="ECO:0000256" key="1">
    <source>
        <dbReference type="ARBA" id="ARBA00007689"/>
    </source>
</evidence>
<evidence type="ECO:0000259" key="2">
    <source>
        <dbReference type="Pfam" id="PF03795"/>
    </source>
</evidence>
<dbReference type="InterPro" id="IPR011008">
    <property type="entry name" value="Dimeric_a/b-barrel"/>
</dbReference>
<evidence type="ECO:0000313" key="3">
    <source>
        <dbReference type="EMBL" id="PTR01676.1"/>
    </source>
</evidence>
<comment type="caution">
    <text evidence="3">The sequence shown here is derived from an EMBL/GenBank/DDBJ whole genome shotgun (WGS) entry which is preliminary data.</text>
</comment>
<organism evidence="3 4">
    <name type="scientific">Mucilaginibacter yixingensis</name>
    <dbReference type="NCBI Taxonomy" id="1295612"/>
    <lineage>
        <taxon>Bacteria</taxon>
        <taxon>Pseudomonadati</taxon>
        <taxon>Bacteroidota</taxon>
        <taxon>Sphingobacteriia</taxon>
        <taxon>Sphingobacteriales</taxon>
        <taxon>Sphingobacteriaceae</taxon>
        <taxon>Mucilaginibacter</taxon>
    </lineage>
</organism>
<comment type="similarity">
    <text evidence="1">Belongs to the YciI family.</text>
</comment>
<proteinExistence type="inferred from homology"/>
<dbReference type="EMBL" id="QAOQ01000001">
    <property type="protein sequence ID" value="PTR01676.1"/>
    <property type="molecule type" value="Genomic_DNA"/>
</dbReference>
<gene>
    <name evidence="3" type="ORF">C8P68_101914</name>
</gene>
<sequence>MKEFLLVFRADYKAMPQLSPEEMQANTQKWMNWVAGIAAKGNLADRGNRLVPEGKVISGNGVVSDGPYTEIKEAILGYTMVKAETLDEAVALADGCPILFIGGTVEVREINPM</sequence>
<dbReference type="Proteomes" id="UP000244168">
    <property type="component" value="Unassembled WGS sequence"/>
</dbReference>
<dbReference type="Pfam" id="PF03795">
    <property type="entry name" value="YCII"/>
    <property type="match status" value="1"/>
</dbReference>
<dbReference type="InterPro" id="IPR005545">
    <property type="entry name" value="YCII"/>
</dbReference>
<evidence type="ECO:0000313" key="4">
    <source>
        <dbReference type="Proteomes" id="UP000244168"/>
    </source>
</evidence>
<feature type="domain" description="YCII-related" evidence="2">
    <location>
        <begin position="21"/>
        <end position="113"/>
    </location>
</feature>
<dbReference type="OrthoDB" id="7782105at2"/>
<dbReference type="RefSeq" id="WP_107827049.1">
    <property type="nucleotide sequence ID" value="NZ_CP160205.1"/>
</dbReference>
<dbReference type="SUPFAM" id="SSF54909">
    <property type="entry name" value="Dimeric alpha+beta barrel"/>
    <property type="match status" value="1"/>
</dbReference>
<dbReference type="PANTHER" id="PTHR35174">
    <property type="entry name" value="BLL7171 PROTEIN-RELATED"/>
    <property type="match status" value="1"/>
</dbReference>
<dbReference type="PANTHER" id="PTHR35174:SF1">
    <property type="entry name" value="BLL0086 PROTEIN"/>
    <property type="match status" value="1"/>
</dbReference>
<accession>A0A2T5JH34</accession>